<gene>
    <name evidence="1" type="ORF">H9928_06210</name>
</gene>
<dbReference type="EMBL" id="JAHLFJ010000057">
    <property type="protein sequence ID" value="MBU3856135.1"/>
    <property type="molecule type" value="Genomic_DNA"/>
</dbReference>
<reference evidence="1" key="1">
    <citation type="journal article" date="2021" name="PeerJ">
        <title>Extensive microbial diversity within the chicken gut microbiome revealed by metagenomics and culture.</title>
        <authorList>
            <person name="Gilroy R."/>
            <person name="Ravi A."/>
            <person name="Getino M."/>
            <person name="Pursley I."/>
            <person name="Horton D.L."/>
            <person name="Alikhan N.F."/>
            <person name="Baker D."/>
            <person name="Gharbi K."/>
            <person name="Hall N."/>
            <person name="Watson M."/>
            <person name="Adriaenssens E.M."/>
            <person name="Foster-Nyarko E."/>
            <person name="Jarju S."/>
            <person name="Secka A."/>
            <person name="Antonio M."/>
            <person name="Oren A."/>
            <person name="Chaudhuri R.R."/>
            <person name="La Ragione R."/>
            <person name="Hildebrand F."/>
            <person name="Pallen M.J."/>
        </authorList>
    </citation>
    <scope>NUCLEOTIDE SEQUENCE</scope>
    <source>
        <strain evidence="1">8470</strain>
    </source>
</reference>
<dbReference type="Proteomes" id="UP000784286">
    <property type="component" value="Unassembled WGS sequence"/>
</dbReference>
<reference evidence="1" key="2">
    <citation type="submission" date="2021-04" db="EMBL/GenBank/DDBJ databases">
        <authorList>
            <person name="Gilroy R."/>
        </authorList>
    </citation>
    <scope>NUCLEOTIDE SEQUENCE</scope>
    <source>
        <strain evidence="1">8470</strain>
    </source>
</reference>
<accession>A0A948TN46</accession>
<organism evidence="1 2">
    <name type="scientific">Candidatus Phocaeicola excrementipullorum</name>
    <dbReference type="NCBI Taxonomy" id="2838731"/>
    <lineage>
        <taxon>Bacteria</taxon>
        <taxon>Pseudomonadati</taxon>
        <taxon>Bacteroidota</taxon>
        <taxon>Bacteroidia</taxon>
        <taxon>Bacteroidales</taxon>
        <taxon>Bacteroidaceae</taxon>
        <taxon>Phocaeicola</taxon>
    </lineage>
</organism>
<name>A0A948TN46_9BACT</name>
<sequence length="109" mass="12041">MKPAYLILTAIIAVICTSCSKESLMGKLHVRFDSEDNERLVTICAVENPSIVLMEKKVPKESDFELCIGNYVISIFNADILYSDVGVQIRPDKTTNVSYSAEGISSVSY</sequence>
<dbReference type="AlphaFoldDB" id="A0A948TN46"/>
<evidence type="ECO:0000313" key="1">
    <source>
        <dbReference type="EMBL" id="MBU3856135.1"/>
    </source>
</evidence>
<comment type="caution">
    <text evidence="1">The sequence shown here is derived from an EMBL/GenBank/DDBJ whole genome shotgun (WGS) entry which is preliminary data.</text>
</comment>
<protein>
    <submittedName>
        <fullName evidence="1">Uncharacterized protein</fullName>
    </submittedName>
</protein>
<evidence type="ECO:0000313" key="2">
    <source>
        <dbReference type="Proteomes" id="UP000784286"/>
    </source>
</evidence>
<proteinExistence type="predicted"/>